<reference evidence="3 4" key="1">
    <citation type="submission" date="2018-05" db="EMBL/GenBank/DDBJ databases">
        <title>Genomic Encyclopedia of Archaeal and Bacterial Type Strains, Phase II (KMG-II): from individual species to whole genera.</title>
        <authorList>
            <person name="Goeker M."/>
        </authorList>
    </citation>
    <scope>NUCLEOTIDE SEQUENCE [LARGE SCALE GENOMIC DNA]</scope>
    <source>
        <strain evidence="3 4">DSM 45184</strain>
    </source>
</reference>
<dbReference type="Pfam" id="PF03795">
    <property type="entry name" value="YCII"/>
    <property type="match status" value="1"/>
</dbReference>
<dbReference type="OrthoDB" id="9814407at2"/>
<name>A0A316EQH0_9ACTN</name>
<evidence type="ECO:0000313" key="4">
    <source>
        <dbReference type="Proteomes" id="UP000245697"/>
    </source>
</evidence>
<dbReference type="InterPro" id="IPR005545">
    <property type="entry name" value="YCII"/>
</dbReference>
<protein>
    <submittedName>
        <fullName evidence="3">Uncharacterized protein YciI</fullName>
    </submittedName>
</protein>
<evidence type="ECO:0000313" key="3">
    <source>
        <dbReference type="EMBL" id="PWK33243.1"/>
    </source>
</evidence>
<dbReference type="SUPFAM" id="SSF54909">
    <property type="entry name" value="Dimeric alpha+beta barrel"/>
    <property type="match status" value="1"/>
</dbReference>
<organism evidence="3 4">
    <name type="scientific">Actinoplanes xinjiangensis</name>
    <dbReference type="NCBI Taxonomy" id="512350"/>
    <lineage>
        <taxon>Bacteria</taxon>
        <taxon>Bacillati</taxon>
        <taxon>Actinomycetota</taxon>
        <taxon>Actinomycetes</taxon>
        <taxon>Micromonosporales</taxon>
        <taxon>Micromonosporaceae</taxon>
        <taxon>Actinoplanes</taxon>
    </lineage>
</organism>
<gene>
    <name evidence="3" type="ORF">BC793_12833</name>
</gene>
<dbReference type="AlphaFoldDB" id="A0A316EQH0"/>
<dbReference type="PANTHER" id="PTHR37828:SF1">
    <property type="entry name" value="YCII-RELATED DOMAIN-CONTAINING PROTEIN"/>
    <property type="match status" value="1"/>
</dbReference>
<dbReference type="Proteomes" id="UP000245697">
    <property type="component" value="Unassembled WGS sequence"/>
</dbReference>
<dbReference type="Gene3D" id="3.30.70.1060">
    <property type="entry name" value="Dimeric alpha+beta barrel"/>
    <property type="match status" value="1"/>
</dbReference>
<dbReference type="InterPro" id="IPR011008">
    <property type="entry name" value="Dimeric_a/b-barrel"/>
</dbReference>
<evidence type="ECO:0000256" key="1">
    <source>
        <dbReference type="ARBA" id="ARBA00007689"/>
    </source>
</evidence>
<keyword evidence="4" id="KW-1185">Reference proteome</keyword>
<dbReference type="RefSeq" id="WP_109601691.1">
    <property type="nucleotide sequence ID" value="NZ_BONA01000083.1"/>
</dbReference>
<proteinExistence type="inferred from homology"/>
<dbReference type="EMBL" id="QGGR01000028">
    <property type="protein sequence ID" value="PWK33243.1"/>
    <property type="molecule type" value="Genomic_DNA"/>
</dbReference>
<comment type="caution">
    <text evidence="3">The sequence shown here is derived from an EMBL/GenBank/DDBJ whole genome shotgun (WGS) entry which is preliminary data.</text>
</comment>
<comment type="similarity">
    <text evidence="1">Belongs to the YciI family.</text>
</comment>
<feature type="domain" description="YCII-related" evidence="2">
    <location>
        <begin position="1"/>
        <end position="81"/>
    </location>
</feature>
<evidence type="ECO:0000259" key="2">
    <source>
        <dbReference type="Pfam" id="PF03795"/>
    </source>
</evidence>
<dbReference type="PANTHER" id="PTHR37828">
    <property type="entry name" value="GSR2449 PROTEIN"/>
    <property type="match status" value="1"/>
</dbReference>
<sequence length="95" mass="10534">MFVITLTYRVDLEEIDAALADHIAWLDQQYTDGVFIASGRRVPRVGGVILARDVSTEELEQRLAADPFRSRGLADYAVTEFVVSRAADGFESLLS</sequence>
<accession>A0A316EQH0</accession>